<dbReference type="EMBL" id="LR862149">
    <property type="protein sequence ID" value="CAD1831903.1"/>
    <property type="molecule type" value="Genomic_DNA"/>
</dbReference>
<evidence type="ECO:0000256" key="1">
    <source>
        <dbReference type="SAM" id="SignalP"/>
    </source>
</evidence>
<protein>
    <submittedName>
        <fullName evidence="2">Uncharacterized protein</fullName>
    </submittedName>
</protein>
<reference evidence="2" key="1">
    <citation type="submission" date="2020-07" db="EMBL/GenBank/DDBJ databases">
        <authorList>
            <person name="Lin J."/>
        </authorList>
    </citation>
    <scope>NUCLEOTIDE SEQUENCE</scope>
</reference>
<evidence type="ECO:0000313" key="2">
    <source>
        <dbReference type="EMBL" id="CAD1831903.1"/>
    </source>
</evidence>
<feature type="chain" id="PRO_5028421038" evidence="1">
    <location>
        <begin position="26"/>
        <end position="145"/>
    </location>
</feature>
<name>A0A6V7PML3_ANACO</name>
<gene>
    <name evidence="2" type="ORF">CB5_LOCUS15114</name>
</gene>
<proteinExistence type="predicted"/>
<dbReference type="AlphaFoldDB" id="A0A6V7PML3"/>
<sequence length="145" mass="16404">MQNKLTRSRAPLLLLIVVLVPTSSSLKQKLRSSICFSCCFNVHGGSGEDGGGGDDCEDRPVPIARLLPELGERWRDVVARIGSRRRRLAGEFRYDPLSYALNFDEGAAADDDDGPLAGDGFQFRNFSSRLPHRRRSRRWRRRSRD</sequence>
<accession>A0A6V7PML3</accession>
<keyword evidence="1" id="KW-0732">Signal</keyword>
<dbReference type="PANTHER" id="PTHR33168">
    <property type="entry name" value="STRESS INDUCED PROTEIN-RELATED"/>
    <property type="match status" value="1"/>
</dbReference>
<feature type="signal peptide" evidence="1">
    <location>
        <begin position="1"/>
        <end position="25"/>
    </location>
</feature>
<organism evidence="2">
    <name type="scientific">Ananas comosus var. bracteatus</name>
    <name type="common">red pineapple</name>
    <dbReference type="NCBI Taxonomy" id="296719"/>
    <lineage>
        <taxon>Eukaryota</taxon>
        <taxon>Viridiplantae</taxon>
        <taxon>Streptophyta</taxon>
        <taxon>Embryophyta</taxon>
        <taxon>Tracheophyta</taxon>
        <taxon>Spermatophyta</taxon>
        <taxon>Magnoliopsida</taxon>
        <taxon>Liliopsida</taxon>
        <taxon>Poales</taxon>
        <taxon>Bromeliaceae</taxon>
        <taxon>Bromelioideae</taxon>
        <taxon>Ananas</taxon>
    </lineage>
</organism>